<sequence length="373" mass="40806">MRDIAKLNQLAKWDSRPDPTLSLYLALDQNREGRLQALSQMIKVKENKLRGNGSAEMWRKMAPDLKVATHYVEELPLGPDRGLVLFSCQEKGLFETSALPVLVPNLMEIGHSAYIRPLAALVGEYLPTLLVVLDLQNARFFKSKLGALEEIEEKTIRTDPESPEPDGNAARAGNARLARKADELRNRHLKAVNNSLMEMAKEYDQIIFGGSKKAVEFIHPFLHSYVKERLAGSFSCDAGASLPQLVEGFSRALGRAKKERQEKMLAELKEMQGPQGMVASGLNQVLAVLHEGRVQTLFVAKGLRRPGGACGGCGRLRHVAGECPLCGGEMTSVDDVVNLAVARAIESGAALEEVDNDPILESLGGIAARLRYS</sequence>
<dbReference type="Proteomes" id="UP000032233">
    <property type="component" value="Unassembled WGS sequence"/>
</dbReference>
<reference evidence="1 2" key="1">
    <citation type="submission" date="2013-11" db="EMBL/GenBank/DDBJ databases">
        <title>Metagenomic analysis of a methanogenic consortium involved in long chain n-alkane degradation.</title>
        <authorList>
            <person name="Davidova I.A."/>
            <person name="Callaghan A.V."/>
            <person name="Wawrik B."/>
            <person name="Pruitt S."/>
            <person name="Marks C."/>
            <person name="Duncan K.E."/>
            <person name="Suflita J.M."/>
        </authorList>
    </citation>
    <scope>NUCLEOTIDE SEQUENCE [LARGE SCALE GENOMIC DNA]</scope>
    <source>
        <strain evidence="1 2">SPR</strain>
    </source>
</reference>
<dbReference type="Pfam" id="PF18854">
    <property type="entry name" value="baeRF_family10"/>
    <property type="match status" value="1"/>
</dbReference>
<keyword evidence="2" id="KW-1185">Reference proteome</keyword>
<dbReference type="InParanoid" id="A0A0D2J765"/>
<evidence type="ECO:0008006" key="3">
    <source>
        <dbReference type="Google" id="ProtNLM"/>
    </source>
</evidence>
<dbReference type="SUPFAM" id="SSF55315">
    <property type="entry name" value="L30e-like"/>
    <property type="match status" value="1"/>
</dbReference>
<proteinExistence type="predicted"/>
<name>A0A0D2J765_9BACT</name>
<dbReference type="InterPro" id="IPR029064">
    <property type="entry name" value="Ribosomal_eL30-like_sf"/>
</dbReference>
<gene>
    <name evidence="1" type="ORF">X474_23550</name>
</gene>
<dbReference type="AlphaFoldDB" id="A0A0D2J765"/>
<accession>A0A0D2J765</accession>
<dbReference type="InterPro" id="IPR041202">
    <property type="entry name" value="BaeRF_family10"/>
</dbReference>
<dbReference type="STRING" id="1429043.X474_23550"/>
<protein>
    <recommendedName>
        <fullName evidence="3">eRF1 domain-containing protein</fullName>
    </recommendedName>
</protein>
<dbReference type="OrthoDB" id="4393931at2"/>
<dbReference type="InterPro" id="IPR042226">
    <property type="entry name" value="eFR1_2_sf"/>
</dbReference>
<dbReference type="EMBL" id="AZAC01000056">
    <property type="protein sequence ID" value="KIX11506.1"/>
    <property type="molecule type" value="Genomic_DNA"/>
</dbReference>
<dbReference type="Gene3D" id="3.30.1330.30">
    <property type="match status" value="1"/>
</dbReference>
<comment type="caution">
    <text evidence="1">The sequence shown here is derived from an EMBL/GenBank/DDBJ whole genome shotgun (WGS) entry which is preliminary data.</text>
</comment>
<organism evidence="1 2">
    <name type="scientific">Dethiosulfatarculus sandiegensis</name>
    <dbReference type="NCBI Taxonomy" id="1429043"/>
    <lineage>
        <taxon>Bacteria</taxon>
        <taxon>Pseudomonadati</taxon>
        <taxon>Thermodesulfobacteriota</taxon>
        <taxon>Desulfarculia</taxon>
        <taxon>Desulfarculales</taxon>
        <taxon>Desulfarculaceae</taxon>
        <taxon>Dethiosulfatarculus</taxon>
    </lineage>
</organism>
<evidence type="ECO:0000313" key="1">
    <source>
        <dbReference type="EMBL" id="KIX11506.1"/>
    </source>
</evidence>
<dbReference type="Gene3D" id="3.30.420.60">
    <property type="entry name" value="eRF1 domain 2"/>
    <property type="match status" value="1"/>
</dbReference>
<evidence type="ECO:0000313" key="2">
    <source>
        <dbReference type="Proteomes" id="UP000032233"/>
    </source>
</evidence>
<dbReference type="RefSeq" id="WP_044351840.1">
    <property type="nucleotide sequence ID" value="NZ_AZAC01000056.1"/>
</dbReference>